<comment type="caution">
    <text evidence="3">The sequence shown here is derived from an EMBL/GenBank/DDBJ whole genome shotgun (WGS) entry which is preliminary data.</text>
</comment>
<reference evidence="3 4" key="1">
    <citation type="journal article" date="2013" name="Antonie Van Leeuwenhoek">
        <title>Actinoplanes hulinensis sp. nov., a novel actinomycete isolated from soybean root (Glycine max (L.) Merr).</title>
        <authorList>
            <person name="Shen Y."/>
            <person name="Liu C."/>
            <person name="Wang X."/>
            <person name="Zhao J."/>
            <person name="Jia F."/>
            <person name="Zhang Y."/>
            <person name="Wang L."/>
            <person name="Yang D."/>
            <person name="Xiang W."/>
        </authorList>
    </citation>
    <scope>NUCLEOTIDE SEQUENCE [LARGE SCALE GENOMIC DNA]</scope>
    <source>
        <strain evidence="3 4">NEAU-M9</strain>
    </source>
</reference>
<evidence type="ECO:0000256" key="1">
    <source>
        <dbReference type="SAM" id="MobiDB-lite"/>
    </source>
</evidence>
<organism evidence="3 4">
    <name type="scientific">Actinoplanes hulinensis</name>
    <dbReference type="NCBI Taxonomy" id="1144547"/>
    <lineage>
        <taxon>Bacteria</taxon>
        <taxon>Bacillati</taxon>
        <taxon>Actinomycetota</taxon>
        <taxon>Actinomycetes</taxon>
        <taxon>Micromonosporales</taxon>
        <taxon>Micromonosporaceae</taxon>
        <taxon>Actinoplanes</taxon>
    </lineage>
</organism>
<proteinExistence type="predicted"/>
<dbReference type="SUPFAM" id="SSF50370">
    <property type="entry name" value="Ricin B-like lectins"/>
    <property type="match status" value="1"/>
</dbReference>
<evidence type="ECO:0000259" key="2">
    <source>
        <dbReference type="SMART" id="SM00458"/>
    </source>
</evidence>
<feature type="domain" description="Ricin B lectin" evidence="2">
    <location>
        <begin position="51"/>
        <end position="178"/>
    </location>
</feature>
<dbReference type="InterPro" id="IPR035992">
    <property type="entry name" value="Ricin_B-like_lectins"/>
</dbReference>
<name>A0ABS7BFZ3_9ACTN</name>
<dbReference type="InterPro" id="IPR000772">
    <property type="entry name" value="Ricin_B_lectin"/>
</dbReference>
<dbReference type="Gene3D" id="2.80.10.50">
    <property type="match status" value="2"/>
</dbReference>
<dbReference type="Pfam" id="PF00652">
    <property type="entry name" value="Ricin_B_lectin"/>
    <property type="match status" value="1"/>
</dbReference>
<dbReference type="PROSITE" id="PS50231">
    <property type="entry name" value="RICIN_B_LECTIN"/>
    <property type="match status" value="1"/>
</dbReference>
<dbReference type="Proteomes" id="UP001519863">
    <property type="component" value="Unassembled WGS sequence"/>
</dbReference>
<feature type="region of interest" description="Disordered" evidence="1">
    <location>
        <begin position="26"/>
        <end position="50"/>
    </location>
</feature>
<dbReference type="EMBL" id="JAHXZI010000031">
    <property type="protein sequence ID" value="MBW6439747.1"/>
    <property type="molecule type" value="Genomic_DNA"/>
</dbReference>
<sequence length="178" mass="19009">MDYVFHAKKQVLTPAQATAQANAFRASGTTHTDNVTGDNNCTPGSTDNPQPTGVRIASNWNNKCIDVSNGNFNPGQRLQVWDCADTVNQRFEFTGGTLRAQNNTCMDVAGAGTADGTPIQLATCNGNSAQQFVLNAAGDLVNPMSNKCVDIAAWNPNNAAPLHLWTCVGGANQKWRRI</sequence>
<dbReference type="SMART" id="SM00458">
    <property type="entry name" value="RICIN"/>
    <property type="match status" value="1"/>
</dbReference>
<feature type="compositionally biased region" description="Polar residues" evidence="1">
    <location>
        <begin position="27"/>
        <end position="50"/>
    </location>
</feature>
<evidence type="ECO:0000313" key="4">
    <source>
        <dbReference type="Proteomes" id="UP001519863"/>
    </source>
</evidence>
<protein>
    <submittedName>
        <fullName evidence="3">Ricin-type beta-trefoil lectin domain protein</fullName>
    </submittedName>
</protein>
<keyword evidence="4" id="KW-1185">Reference proteome</keyword>
<gene>
    <name evidence="3" type="ORF">KZ829_39060</name>
</gene>
<evidence type="ECO:0000313" key="3">
    <source>
        <dbReference type="EMBL" id="MBW6439747.1"/>
    </source>
</evidence>
<accession>A0ABS7BFZ3</accession>